<organism evidence="1 2">
    <name type="scientific">Pleurodeles waltl</name>
    <name type="common">Iberian ribbed newt</name>
    <dbReference type="NCBI Taxonomy" id="8319"/>
    <lineage>
        <taxon>Eukaryota</taxon>
        <taxon>Metazoa</taxon>
        <taxon>Chordata</taxon>
        <taxon>Craniata</taxon>
        <taxon>Vertebrata</taxon>
        <taxon>Euteleostomi</taxon>
        <taxon>Amphibia</taxon>
        <taxon>Batrachia</taxon>
        <taxon>Caudata</taxon>
        <taxon>Salamandroidea</taxon>
        <taxon>Salamandridae</taxon>
        <taxon>Pleurodelinae</taxon>
        <taxon>Pleurodeles</taxon>
    </lineage>
</organism>
<dbReference type="EMBL" id="JANPWB010000008">
    <property type="protein sequence ID" value="KAJ1164861.1"/>
    <property type="molecule type" value="Genomic_DNA"/>
</dbReference>
<reference evidence="1" key="1">
    <citation type="journal article" date="2022" name="bioRxiv">
        <title>Sequencing and chromosome-scale assembly of the giantPleurodeles waltlgenome.</title>
        <authorList>
            <person name="Brown T."/>
            <person name="Elewa A."/>
            <person name="Iarovenko S."/>
            <person name="Subramanian E."/>
            <person name="Araus A.J."/>
            <person name="Petzold A."/>
            <person name="Susuki M."/>
            <person name="Suzuki K.-i.T."/>
            <person name="Hayashi T."/>
            <person name="Toyoda A."/>
            <person name="Oliveira C."/>
            <person name="Osipova E."/>
            <person name="Leigh N.D."/>
            <person name="Simon A."/>
            <person name="Yun M.H."/>
        </authorList>
    </citation>
    <scope>NUCLEOTIDE SEQUENCE</scope>
    <source>
        <strain evidence="1">20211129_DDA</strain>
        <tissue evidence="1">Liver</tissue>
    </source>
</reference>
<gene>
    <name evidence="1" type="ORF">NDU88_005294</name>
</gene>
<dbReference type="Proteomes" id="UP001066276">
    <property type="component" value="Chromosome 4_2"/>
</dbReference>
<name>A0AAV7SLD3_PLEWA</name>
<keyword evidence="2" id="KW-1185">Reference proteome</keyword>
<protein>
    <submittedName>
        <fullName evidence="1">Uncharacterized protein</fullName>
    </submittedName>
</protein>
<accession>A0AAV7SLD3</accession>
<sequence>MSVSDLRLCRTATCKVSTGSGSYGSPRSEGYLKDYGPAGRAHSKSGHLAAQQATPPRCDTSLMGVFVYCGMHEL</sequence>
<proteinExistence type="predicted"/>
<evidence type="ECO:0000313" key="2">
    <source>
        <dbReference type="Proteomes" id="UP001066276"/>
    </source>
</evidence>
<dbReference type="AlphaFoldDB" id="A0AAV7SLD3"/>
<evidence type="ECO:0000313" key="1">
    <source>
        <dbReference type="EMBL" id="KAJ1164861.1"/>
    </source>
</evidence>
<comment type="caution">
    <text evidence="1">The sequence shown here is derived from an EMBL/GenBank/DDBJ whole genome shotgun (WGS) entry which is preliminary data.</text>
</comment>